<accession>A0A9Q3GHX3</accession>
<dbReference type="AlphaFoldDB" id="A0A9Q3GHX3"/>
<gene>
    <name evidence="1" type="ORF">O181_007469</name>
</gene>
<dbReference type="OrthoDB" id="3344688at2759"/>
<dbReference type="PANTHER" id="PTHR11439:SF467">
    <property type="entry name" value="INTEGRASE CATALYTIC DOMAIN-CONTAINING PROTEIN"/>
    <property type="match status" value="1"/>
</dbReference>
<dbReference type="Proteomes" id="UP000765509">
    <property type="component" value="Unassembled WGS sequence"/>
</dbReference>
<comment type="caution">
    <text evidence="1">The sequence shown here is derived from an EMBL/GenBank/DDBJ whole genome shotgun (WGS) entry which is preliminary data.</text>
</comment>
<reference evidence="1" key="1">
    <citation type="submission" date="2021-03" db="EMBL/GenBank/DDBJ databases">
        <title>Draft genome sequence of rust myrtle Austropuccinia psidii MF-1, a brazilian biotype.</title>
        <authorList>
            <person name="Quecine M.C."/>
            <person name="Pachon D.M.R."/>
            <person name="Bonatelli M.L."/>
            <person name="Correr F.H."/>
            <person name="Franceschini L.M."/>
            <person name="Leite T.F."/>
            <person name="Margarido G.R.A."/>
            <person name="Almeida C.A."/>
            <person name="Ferrarezi J.A."/>
            <person name="Labate C.A."/>
        </authorList>
    </citation>
    <scope>NUCLEOTIDE SEQUENCE</scope>
    <source>
        <strain evidence="1">MF-1</strain>
    </source>
</reference>
<sequence length="201" mass="22875">MEDLGPESYILEIEIYHNGMDRTLTISQTTYVKNLLDNYQMTDFQPVSMPMILNSRLQEASEEDKHEFQELNIDYRQAIGIKHWQAFENLLQYLKGTTSLVLTLGGDSSNLRTFSDADYANCKDTRKSIMGYMTMIGNSCINWTGKKQSMILTSSCEAEYKTQLESGKDLIWTEILLQDLKISITYPLQLNGDNQGAVALA</sequence>
<dbReference type="CDD" id="cd09272">
    <property type="entry name" value="RNase_HI_RT_Ty1"/>
    <property type="match status" value="1"/>
</dbReference>
<organism evidence="1 2">
    <name type="scientific">Austropuccinia psidii MF-1</name>
    <dbReference type="NCBI Taxonomy" id="1389203"/>
    <lineage>
        <taxon>Eukaryota</taxon>
        <taxon>Fungi</taxon>
        <taxon>Dikarya</taxon>
        <taxon>Basidiomycota</taxon>
        <taxon>Pucciniomycotina</taxon>
        <taxon>Pucciniomycetes</taxon>
        <taxon>Pucciniales</taxon>
        <taxon>Sphaerophragmiaceae</taxon>
        <taxon>Austropuccinia</taxon>
    </lineage>
</organism>
<proteinExistence type="predicted"/>
<dbReference type="PANTHER" id="PTHR11439">
    <property type="entry name" value="GAG-POL-RELATED RETROTRANSPOSON"/>
    <property type="match status" value="1"/>
</dbReference>
<evidence type="ECO:0000313" key="1">
    <source>
        <dbReference type="EMBL" id="MBW0467754.1"/>
    </source>
</evidence>
<name>A0A9Q3GHX3_9BASI</name>
<protein>
    <recommendedName>
        <fullName evidence="3">Reverse transcriptase Ty1/copia-type domain-containing protein</fullName>
    </recommendedName>
</protein>
<keyword evidence="2" id="KW-1185">Reference proteome</keyword>
<evidence type="ECO:0000313" key="2">
    <source>
        <dbReference type="Proteomes" id="UP000765509"/>
    </source>
</evidence>
<dbReference type="EMBL" id="AVOT02001665">
    <property type="protein sequence ID" value="MBW0467754.1"/>
    <property type="molecule type" value="Genomic_DNA"/>
</dbReference>
<evidence type="ECO:0008006" key="3">
    <source>
        <dbReference type="Google" id="ProtNLM"/>
    </source>
</evidence>